<dbReference type="InterPro" id="IPR033956">
    <property type="entry name" value="Translin"/>
</dbReference>
<comment type="similarity">
    <text evidence="3">Belongs to the translin family.</text>
</comment>
<organism evidence="8 9">
    <name type="scientific">Acanthamoeba castellanii (strain ATCC 30010 / Neff)</name>
    <dbReference type="NCBI Taxonomy" id="1257118"/>
    <lineage>
        <taxon>Eukaryota</taxon>
        <taxon>Amoebozoa</taxon>
        <taxon>Discosea</taxon>
        <taxon>Longamoebia</taxon>
        <taxon>Centramoebida</taxon>
        <taxon>Acanthamoebidae</taxon>
        <taxon>Acanthamoeba</taxon>
    </lineage>
</organism>
<proteinExistence type="inferred from homology"/>
<dbReference type="RefSeq" id="XP_004336351.1">
    <property type="nucleotide sequence ID" value="XM_004336303.1"/>
</dbReference>
<evidence type="ECO:0000256" key="6">
    <source>
        <dbReference type="ARBA" id="ARBA00023125"/>
    </source>
</evidence>
<dbReference type="GO" id="GO:0005634">
    <property type="term" value="C:nucleus"/>
    <property type="evidence" value="ECO:0007669"/>
    <property type="project" value="UniProtKB-SubCell"/>
</dbReference>
<evidence type="ECO:0000256" key="2">
    <source>
        <dbReference type="ARBA" id="ARBA00004496"/>
    </source>
</evidence>
<dbReference type="AlphaFoldDB" id="L8GNL1"/>
<dbReference type="GO" id="GO:0043565">
    <property type="term" value="F:sequence-specific DNA binding"/>
    <property type="evidence" value="ECO:0007669"/>
    <property type="project" value="InterPro"/>
</dbReference>
<dbReference type="InterPro" id="IPR036081">
    <property type="entry name" value="Translin_sf"/>
</dbReference>
<dbReference type="OMA" id="DAFHFTI"/>
<reference evidence="8 9" key="1">
    <citation type="journal article" date="2013" name="Genome Biol.">
        <title>Genome of Acanthamoeba castellanii highlights extensive lateral gene transfer and early evolution of tyrosine kinase signaling.</title>
        <authorList>
            <person name="Clarke M."/>
            <person name="Lohan A.J."/>
            <person name="Liu B."/>
            <person name="Lagkouvardos I."/>
            <person name="Roy S."/>
            <person name="Zafar N."/>
            <person name="Bertelli C."/>
            <person name="Schilde C."/>
            <person name="Kianianmomeni A."/>
            <person name="Burglin T.R."/>
            <person name="Frech C."/>
            <person name="Turcotte B."/>
            <person name="Kopec K.O."/>
            <person name="Synnott J.M."/>
            <person name="Choo C."/>
            <person name="Paponov I."/>
            <person name="Finkler A."/>
            <person name="Soon Heng Tan C."/>
            <person name="Hutchins A.P."/>
            <person name="Weinmeier T."/>
            <person name="Rattei T."/>
            <person name="Chu J.S."/>
            <person name="Gimenez G."/>
            <person name="Irimia M."/>
            <person name="Rigden D.J."/>
            <person name="Fitzpatrick D.A."/>
            <person name="Lorenzo-Morales J."/>
            <person name="Bateman A."/>
            <person name="Chiu C.H."/>
            <person name="Tang P."/>
            <person name="Hegemann P."/>
            <person name="Fromm H."/>
            <person name="Raoult D."/>
            <person name="Greub G."/>
            <person name="Miranda-Saavedra D."/>
            <person name="Chen N."/>
            <person name="Nash P."/>
            <person name="Ginger M.L."/>
            <person name="Horn M."/>
            <person name="Schaap P."/>
            <person name="Caler L."/>
            <person name="Loftus B."/>
        </authorList>
    </citation>
    <scope>NUCLEOTIDE SEQUENCE [LARGE SCALE GENOMIC DNA]</scope>
    <source>
        <strain evidence="8 9">Neff</strain>
    </source>
</reference>
<dbReference type="EMBL" id="KB008060">
    <property type="protein sequence ID" value="ELR14338.1"/>
    <property type="molecule type" value="Genomic_DNA"/>
</dbReference>
<dbReference type="Gene3D" id="1.20.58.200">
    <property type="entry name" value="Translin, domain 2"/>
    <property type="match status" value="1"/>
</dbReference>
<dbReference type="SUPFAM" id="SSF74784">
    <property type="entry name" value="Translin"/>
    <property type="match status" value="1"/>
</dbReference>
<dbReference type="GO" id="GO:0003723">
    <property type="term" value="F:RNA binding"/>
    <property type="evidence" value="ECO:0007669"/>
    <property type="project" value="UniProtKB-KW"/>
</dbReference>
<dbReference type="GO" id="GO:0005737">
    <property type="term" value="C:cytoplasm"/>
    <property type="evidence" value="ECO:0007669"/>
    <property type="project" value="UniProtKB-SubCell"/>
</dbReference>
<keyword evidence="6" id="KW-0238">DNA-binding</keyword>
<dbReference type="GeneID" id="14914909"/>
<keyword evidence="5" id="KW-0694">RNA-binding</keyword>
<sequence>MEIEGAGGDAEYKKLEAVVNMFAGYNDNLAKEGELKDAIRKVTKEIDGKCREMKTILGQIHSGRTDVAAVCARARAFVPGLKANFAELKEVAQKNKHYYQYREFWKNAQSTIVFLVGLVQFLEDGRLISLREVEEMLDLPGEVEAEGAQSSFAIDIPDFLYGLAMIPNELSRLCVNRATAGDYEMVSRIGNFVNELYAGFQLLNLKNDFLRKKYDSIKYDLKKIEEVTYDLSIRGLIKSPGAVSAPASSMAE</sequence>
<dbReference type="Proteomes" id="UP000011083">
    <property type="component" value="Unassembled WGS sequence"/>
</dbReference>
<dbReference type="Pfam" id="PF01997">
    <property type="entry name" value="Translin"/>
    <property type="match status" value="1"/>
</dbReference>
<dbReference type="InterPro" id="IPR016068">
    <property type="entry name" value="Translin_N"/>
</dbReference>
<protein>
    <submittedName>
        <fullName evidence="8">Translin</fullName>
    </submittedName>
</protein>
<dbReference type="OrthoDB" id="829at2759"/>
<evidence type="ECO:0000313" key="8">
    <source>
        <dbReference type="EMBL" id="ELR14338.1"/>
    </source>
</evidence>
<dbReference type="PANTHER" id="PTHR10741">
    <property type="entry name" value="TRANSLIN AND TRANSLIN ASSOCIATED PROTEIN X"/>
    <property type="match status" value="1"/>
</dbReference>
<gene>
    <name evidence="8" type="ORF">ACA1_107590</name>
</gene>
<evidence type="ECO:0000256" key="4">
    <source>
        <dbReference type="ARBA" id="ARBA00022490"/>
    </source>
</evidence>
<dbReference type="CDD" id="cd14819">
    <property type="entry name" value="Translin"/>
    <property type="match status" value="1"/>
</dbReference>
<dbReference type="VEuPathDB" id="AmoebaDB:ACA1_107590"/>
<dbReference type="InterPro" id="IPR002848">
    <property type="entry name" value="Translin_fam"/>
</dbReference>
<evidence type="ECO:0000256" key="1">
    <source>
        <dbReference type="ARBA" id="ARBA00004123"/>
    </source>
</evidence>
<dbReference type="GO" id="GO:0003697">
    <property type="term" value="F:single-stranded DNA binding"/>
    <property type="evidence" value="ECO:0007669"/>
    <property type="project" value="InterPro"/>
</dbReference>
<accession>L8GNL1</accession>
<dbReference type="InterPro" id="IPR016069">
    <property type="entry name" value="Translin_C"/>
</dbReference>
<keyword evidence="7" id="KW-0539">Nucleus</keyword>
<dbReference type="STRING" id="1257118.L8GNL1"/>
<evidence type="ECO:0000256" key="3">
    <source>
        <dbReference type="ARBA" id="ARBA00005902"/>
    </source>
</evidence>
<evidence type="ECO:0000313" key="9">
    <source>
        <dbReference type="Proteomes" id="UP000011083"/>
    </source>
</evidence>
<keyword evidence="4" id="KW-0963">Cytoplasm</keyword>
<keyword evidence="9" id="KW-1185">Reference proteome</keyword>
<dbReference type="GO" id="GO:0016070">
    <property type="term" value="P:RNA metabolic process"/>
    <property type="evidence" value="ECO:0007669"/>
    <property type="project" value="InterPro"/>
</dbReference>
<dbReference type="Gene3D" id="1.20.58.190">
    <property type="entry name" value="Translin, domain 1"/>
    <property type="match status" value="1"/>
</dbReference>
<dbReference type="KEGG" id="acan:ACA1_107590"/>
<name>L8GNL1_ACACF</name>
<comment type="subcellular location">
    <subcellularLocation>
        <location evidence="2">Cytoplasm</location>
    </subcellularLocation>
    <subcellularLocation>
        <location evidence="1">Nucleus</location>
    </subcellularLocation>
</comment>
<evidence type="ECO:0000256" key="7">
    <source>
        <dbReference type="ARBA" id="ARBA00023242"/>
    </source>
</evidence>
<evidence type="ECO:0000256" key="5">
    <source>
        <dbReference type="ARBA" id="ARBA00022884"/>
    </source>
</evidence>